<name>A0ABQ8SSP4_PERAM</name>
<evidence type="ECO:0000313" key="2">
    <source>
        <dbReference type="Proteomes" id="UP001148838"/>
    </source>
</evidence>
<gene>
    <name evidence="1" type="ORF">ANN_17070</name>
</gene>
<organism evidence="1 2">
    <name type="scientific">Periplaneta americana</name>
    <name type="common">American cockroach</name>
    <name type="synonym">Blatta americana</name>
    <dbReference type="NCBI Taxonomy" id="6978"/>
    <lineage>
        <taxon>Eukaryota</taxon>
        <taxon>Metazoa</taxon>
        <taxon>Ecdysozoa</taxon>
        <taxon>Arthropoda</taxon>
        <taxon>Hexapoda</taxon>
        <taxon>Insecta</taxon>
        <taxon>Pterygota</taxon>
        <taxon>Neoptera</taxon>
        <taxon>Polyneoptera</taxon>
        <taxon>Dictyoptera</taxon>
        <taxon>Blattodea</taxon>
        <taxon>Blattoidea</taxon>
        <taxon>Blattidae</taxon>
        <taxon>Blattinae</taxon>
        <taxon>Periplaneta</taxon>
    </lineage>
</organism>
<dbReference type="Proteomes" id="UP001148838">
    <property type="component" value="Unassembled WGS sequence"/>
</dbReference>
<evidence type="ECO:0000313" key="1">
    <source>
        <dbReference type="EMBL" id="KAJ4436938.1"/>
    </source>
</evidence>
<proteinExistence type="predicted"/>
<accession>A0ABQ8SSP4</accession>
<comment type="caution">
    <text evidence="1">The sequence shown here is derived from an EMBL/GenBank/DDBJ whole genome shotgun (WGS) entry which is preliminary data.</text>
</comment>
<reference evidence="1 2" key="1">
    <citation type="journal article" date="2022" name="Allergy">
        <title>Genome assembly and annotation of Periplaneta americana reveal a comprehensive cockroach allergen profile.</title>
        <authorList>
            <person name="Wang L."/>
            <person name="Xiong Q."/>
            <person name="Saelim N."/>
            <person name="Wang L."/>
            <person name="Nong W."/>
            <person name="Wan A.T."/>
            <person name="Shi M."/>
            <person name="Liu X."/>
            <person name="Cao Q."/>
            <person name="Hui J.H.L."/>
            <person name="Sookrung N."/>
            <person name="Leung T.F."/>
            <person name="Tungtrongchitr A."/>
            <person name="Tsui S.K.W."/>
        </authorList>
    </citation>
    <scope>NUCLEOTIDE SEQUENCE [LARGE SCALE GENOMIC DNA]</scope>
    <source>
        <strain evidence="1">PWHHKU_190912</strain>
    </source>
</reference>
<dbReference type="EMBL" id="JAJSOF020000021">
    <property type="protein sequence ID" value="KAJ4436938.1"/>
    <property type="molecule type" value="Genomic_DNA"/>
</dbReference>
<protein>
    <submittedName>
        <fullName evidence="1">Uncharacterized protein</fullName>
    </submittedName>
</protein>
<sequence>MERVKWTDRIRNEAVPERVGEERMMLKLTKKGKGIDYLTSEWNEGDNSGEMSPGSSTDSYPAFAHIGLRENRGKNLNQGVIPENLDLHNTRHCSLTENHNLSHTELVCTRSWLLDCCQPTLRSVDIEGKIGSVSVRVPEQLSGRALCVELEHIRRKYLPPSMLSQNGSLLACLDLMGNRDWEQKTGLFLLKARQIRTSAAEVCDAN</sequence>
<keyword evidence="2" id="KW-1185">Reference proteome</keyword>